<organism evidence="4 5">
    <name type="scientific">Paramuricea clavata</name>
    <name type="common">Red gorgonian</name>
    <name type="synonym">Violescent sea-whip</name>
    <dbReference type="NCBI Taxonomy" id="317549"/>
    <lineage>
        <taxon>Eukaryota</taxon>
        <taxon>Metazoa</taxon>
        <taxon>Cnidaria</taxon>
        <taxon>Anthozoa</taxon>
        <taxon>Octocorallia</taxon>
        <taxon>Malacalcyonacea</taxon>
        <taxon>Plexauridae</taxon>
        <taxon>Paramuricea</taxon>
    </lineage>
</organism>
<keyword evidence="2" id="KW-1003">Cell membrane</keyword>
<dbReference type="InterPro" id="IPR000033">
    <property type="entry name" value="LDLR_classB_rpt"/>
</dbReference>
<dbReference type="SMART" id="SM00135">
    <property type="entry name" value="LY"/>
    <property type="match status" value="7"/>
</dbReference>
<dbReference type="FunFam" id="2.120.10.30:FF:000008">
    <property type="entry name" value="Low-density lipoprotein receptor-related protein 4"/>
    <property type="match status" value="1"/>
</dbReference>
<dbReference type="EMBL" id="CACRXK020000854">
    <property type="protein sequence ID" value="CAB3985306.1"/>
    <property type="molecule type" value="Genomic_DNA"/>
</dbReference>
<dbReference type="OrthoDB" id="72419at2759"/>
<comment type="caution">
    <text evidence="4">The sequence shown here is derived from an EMBL/GenBank/DDBJ whole genome shotgun (WGS) entry which is preliminary data.</text>
</comment>
<sequence>MSQDDESIEEPEMDVPGPSTIHLDIAHSTTTSTRSVRSRLDFSSTANSTVIPSSTLITARQIEKITAAARTEDASVLAYIIMKYCPNVVREVKRKITDDINASCKNLCLRNKGSILHAGRQDSCGMMINFSFEKLWEEMETNIPFVMEILNAITGVEGVEPLRLLYSERRNIRLLHVDGDRRSQNNFTTTVLAKNLEDAIAVAFHYQDQILFWTDVSLGKILRKSIKKDSKVEIVVSVGLKRPEGIAIDWVTKKIYWTDSHLKLIEVVNLDGTQRSVLFWNNLDQPRAIVVDPSHGYMFWSDWGEKPRIVRASMDGTGRRNVITTDVKWPNGLAVDYKDPRLFWLDAHKDYSRLESSNLDGKNRKKLISSSLPHPFSITIYGDRVFWTDWERLSIESCNKKTGHEKWLVKDKIKDLMDLQAFESERQPDVKNSCAIGNGGCSDLCLLAAGGNHTCACPTGIVLLDDSKTCEDGPQNFVLVARRTELRLISLDTLDHTAIVLPIRDMRHVVVIEYDPVERFVYWTDQDLHLIKRAKLDGSEEQIVVQAEVKYPEGIAVDWIGRNLYWSDTGTDRIEVSRLNGTSRRVLVSENLDEPRAIAVDPGEG</sequence>
<dbReference type="InterPro" id="IPR011042">
    <property type="entry name" value="6-blade_b-propeller_TolB-like"/>
</dbReference>
<gene>
    <name evidence="4" type="ORF">PACLA_8A035320</name>
</gene>
<dbReference type="SUPFAM" id="SSF57196">
    <property type="entry name" value="EGF/Laminin"/>
    <property type="match status" value="1"/>
</dbReference>
<evidence type="ECO:0000313" key="5">
    <source>
        <dbReference type="Proteomes" id="UP001152795"/>
    </source>
</evidence>
<proteinExistence type="predicted"/>
<dbReference type="Gene3D" id="2.120.10.30">
    <property type="entry name" value="TolB, C-terminal domain"/>
    <property type="match status" value="2"/>
</dbReference>
<dbReference type="AlphaFoldDB" id="A0A6S7GA09"/>
<dbReference type="GO" id="GO:0005886">
    <property type="term" value="C:plasma membrane"/>
    <property type="evidence" value="ECO:0007669"/>
    <property type="project" value="UniProtKB-SubCell"/>
</dbReference>
<dbReference type="Proteomes" id="UP001152795">
    <property type="component" value="Unassembled WGS sequence"/>
</dbReference>
<keyword evidence="5" id="KW-1185">Reference proteome</keyword>
<evidence type="ECO:0000256" key="1">
    <source>
        <dbReference type="ARBA" id="ARBA00004251"/>
    </source>
</evidence>
<evidence type="ECO:0000256" key="3">
    <source>
        <dbReference type="ARBA" id="ARBA00022729"/>
    </source>
</evidence>
<keyword evidence="4" id="KW-0675">Receptor</keyword>
<reference evidence="4" key="1">
    <citation type="submission" date="2020-04" db="EMBL/GenBank/DDBJ databases">
        <authorList>
            <person name="Alioto T."/>
            <person name="Alioto T."/>
            <person name="Gomez Garrido J."/>
        </authorList>
    </citation>
    <scope>NUCLEOTIDE SEQUENCE</scope>
    <source>
        <strain evidence="4">A484AB</strain>
    </source>
</reference>
<evidence type="ECO:0000313" key="4">
    <source>
        <dbReference type="EMBL" id="CAB3985306.1"/>
    </source>
</evidence>
<name>A0A6S7GA09_PARCT</name>
<dbReference type="PANTHER" id="PTHR46513">
    <property type="entry name" value="VITELLOGENIN RECEPTOR-LIKE PROTEIN-RELATED-RELATED"/>
    <property type="match status" value="1"/>
</dbReference>
<dbReference type="Pfam" id="PF14670">
    <property type="entry name" value="FXa_inhibition"/>
    <property type="match status" value="1"/>
</dbReference>
<keyword evidence="3" id="KW-0732">Signal</keyword>
<protein>
    <submittedName>
        <fullName evidence="4">Low-density lipo receptor-related 6-like</fullName>
    </submittedName>
</protein>
<comment type="subcellular location">
    <subcellularLocation>
        <location evidence="1">Cell membrane</location>
        <topology evidence="1">Single-pass type I membrane protein</topology>
    </subcellularLocation>
</comment>
<evidence type="ECO:0000256" key="2">
    <source>
        <dbReference type="ARBA" id="ARBA00022475"/>
    </source>
</evidence>
<dbReference type="Pfam" id="PF00058">
    <property type="entry name" value="Ldl_recept_b"/>
    <property type="match status" value="6"/>
</dbReference>
<dbReference type="InterPro" id="IPR050778">
    <property type="entry name" value="Cueball_EGF_LRP_Nidogen"/>
</dbReference>
<dbReference type="SUPFAM" id="SSF63825">
    <property type="entry name" value="YWTD domain"/>
    <property type="match status" value="2"/>
</dbReference>
<accession>A0A6S7GA09</accession>
<keyword evidence="2" id="KW-0472">Membrane</keyword>
<dbReference type="PROSITE" id="PS51120">
    <property type="entry name" value="LDLRB"/>
    <property type="match status" value="6"/>
</dbReference>